<dbReference type="RefSeq" id="WP_282678846.1">
    <property type="nucleotide sequence ID" value="NZ_JAOTLW010000001.1"/>
</dbReference>
<accession>A0ABT6U873</accession>
<evidence type="ECO:0000256" key="1">
    <source>
        <dbReference type="SAM" id="SignalP"/>
    </source>
</evidence>
<feature type="chain" id="PRO_5045880131" description="Lipoprotein" evidence="1">
    <location>
        <begin position="22"/>
        <end position="749"/>
    </location>
</feature>
<keyword evidence="1" id="KW-0732">Signal</keyword>
<feature type="signal peptide" evidence="1">
    <location>
        <begin position="1"/>
        <end position="21"/>
    </location>
</feature>
<proteinExistence type="predicted"/>
<keyword evidence="3" id="KW-1185">Reference proteome</keyword>
<evidence type="ECO:0008006" key="4">
    <source>
        <dbReference type="Google" id="ProtNLM"/>
    </source>
</evidence>
<evidence type="ECO:0000313" key="2">
    <source>
        <dbReference type="EMBL" id="MDI5830142.1"/>
    </source>
</evidence>
<comment type="caution">
    <text evidence="2">The sequence shown here is derived from an EMBL/GenBank/DDBJ whole genome shotgun (WGS) entry which is preliminary data.</text>
</comment>
<dbReference type="Proteomes" id="UP001159075">
    <property type="component" value="Unassembled WGS sequence"/>
</dbReference>
<organism evidence="2 3">
    <name type="scientific">Shewanella xiamenensis</name>
    <dbReference type="NCBI Taxonomy" id="332186"/>
    <lineage>
        <taxon>Bacteria</taxon>
        <taxon>Pseudomonadati</taxon>
        <taxon>Pseudomonadota</taxon>
        <taxon>Gammaproteobacteria</taxon>
        <taxon>Alteromonadales</taxon>
        <taxon>Shewanellaceae</taxon>
        <taxon>Shewanella</taxon>
    </lineage>
</organism>
<reference evidence="2 3" key="1">
    <citation type="submission" date="2022-09" db="EMBL/GenBank/DDBJ databases">
        <title>The outer-membrane cytochrome OmcA is essential for infection of Shewanella oneidensis by a zebrafish-associated bacteriophage.</title>
        <authorList>
            <person name="Grenfell A.W."/>
            <person name="Intile P."/>
            <person name="Mcfarlane J."/>
            <person name="Leung D."/>
            <person name="Abdalla K."/>
            <person name="Wold M."/>
            <person name="Kees E."/>
            <person name="Gralnick J."/>
        </authorList>
    </citation>
    <scope>NUCLEOTIDE SEQUENCE [LARGE SCALE GENOMIC DNA]</scope>
    <source>
        <strain evidence="2 3">NF-5</strain>
    </source>
</reference>
<gene>
    <name evidence="2" type="ORF">ODY93_01070</name>
</gene>
<name>A0ABT6U873_9GAMM</name>
<evidence type="ECO:0000313" key="3">
    <source>
        <dbReference type="Proteomes" id="UP001159075"/>
    </source>
</evidence>
<dbReference type="EMBL" id="JAOTLW010000001">
    <property type="protein sequence ID" value="MDI5830142.1"/>
    <property type="molecule type" value="Genomic_DNA"/>
</dbReference>
<protein>
    <recommendedName>
        <fullName evidence="4">Lipoprotein</fullName>
    </recommendedName>
</protein>
<dbReference type="PROSITE" id="PS51257">
    <property type="entry name" value="PROKAR_LIPOPROTEIN"/>
    <property type="match status" value="1"/>
</dbReference>
<sequence length="749" mass="83578">MKYLVSVVSCFLLLACSFGDADVEFNPKKGEERAYQVYSSTKITVDTDSRTETVNTTSHQLLRYKVLDTGTNSRFEVHVDYMKMRDGQGSGVSSGERAERNPEMHAIFSQGFEFTLNLDDGSVKAFSALNKPVWQAQLAERGLELEQELKKLFSSSVFLNSIPAKEGAIVALPAYQGHANANLTVLKVTETHVLAQVQSDGAQANIYGQLMLERERGWLVQMALVAEAPFERYGFKGVMRSNVIMVPSERKLGDLSQRVGFDYDFPPTAYPKQPELVLEDANKTLAEEAVFALDAGYFDLSDDQLSLAYQHDVSGLKASGDFHLTDITAHSADGSVLPIQLFKVGGYSYPEKDGFYRSLEQHLLIGWNEPSTLFDQVAEFRAKAHYQGAKLVKLTLTPDPSKTVTLQYQDLQLELTPVADKPFTYLLTSQDATNTSWLTGRFDGAEGAMLKYQTPTTTGPDWLTPAELNMLALVSSEQYQSTTLFSFPAEPPTLTIYVNTAADSRELTKNVRFIPMNDYTQNTNYPPVYETTLYRDDMYARYDEQPQPLIPDDPALLEPQMLAKYGVGLQLTSEQAAVCRLSVMDAPQVDGHTLQWTSIKSENSLVEQLDKSVQYQLTSADGIRRNFYGIRVASTLACTGTPQWQALAYQPKQGWLIDITQLPNLDTTQTVADFMRRYRFLNAQNVALAPAPAPAIQGDGSDFYQRPLLQVLREERWFVLAGRAAAIEYLTISGDPVNKQWVTTFPALP</sequence>